<protein>
    <submittedName>
        <fullName evidence="1">Uncharacterized protein</fullName>
    </submittedName>
</protein>
<organism evidence="1">
    <name type="scientific">marine metagenome</name>
    <dbReference type="NCBI Taxonomy" id="408172"/>
    <lineage>
        <taxon>unclassified sequences</taxon>
        <taxon>metagenomes</taxon>
        <taxon>ecological metagenomes</taxon>
    </lineage>
</organism>
<gene>
    <name evidence="1" type="ORF">METZ01_LOCUS315664</name>
</gene>
<sequence>MVRLQKGGRGRWYNGSVEWVDYQANLAVIGVSDSMFWEDLAPVRFAKVSELKGKLQIVRWRSGNIELRAAEFSRF</sequence>
<name>A0A382NQB5_9ZZZZ</name>
<reference evidence="1" key="1">
    <citation type="submission" date="2018-05" db="EMBL/GenBank/DDBJ databases">
        <authorList>
            <person name="Lanie J.A."/>
            <person name="Ng W.-L."/>
            <person name="Kazmierczak K.M."/>
            <person name="Andrzejewski T.M."/>
            <person name="Davidsen T.M."/>
            <person name="Wayne K.J."/>
            <person name="Tettelin H."/>
            <person name="Glass J.I."/>
            <person name="Rusch D."/>
            <person name="Podicherti R."/>
            <person name="Tsui H.-C.T."/>
            <person name="Winkler M.E."/>
        </authorList>
    </citation>
    <scope>NUCLEOTIDE SEQUENCE</scope>
</reference>
<feature type="non-terminal residue" evidence="1">
    <location>
        <position position="75"/>
    </location>
</feature>
<accession>A0A382NQB5</accession>
<dbReference type="AlphaFoldDB" id="A0A382NQB5"/>
<dbReference type="EMBL" id="UINC01101751">
    <property type="protein sequence ID" value="SVC62810.1"/>
    <property type="molecule type" value="Genomic_DNA"/>
</dbReference>
<evidence type="ECO:0000313" key="1">
    <source>
        <dbReference type="EMBL" id="SVC62810.1"/>
    </source>
</evidence>
<proteinExistence type="predicted"/>